<name>A0AAV6Y623_9LAMI</name>
<evidence type="ECO:0000256" key="1">
    <source>
        <dbReference type="SAM" id="MobiDB-lite"/>
    </source>
</evidence>
<dbReference type="AlphaFoldDB" id="A0AAV6Y623"/>
<sequence>MGILPSPPPFLRQPPPPPPPLLPLPTTYPLRSTAAYPPPNNNTNRRRNPSTFIPKKSKSPTKNHKKGEIKRSSDCVNIVSSRTYSTMGPDPVDMVTGSAVFTTISPPPSSLPLPSFCLRPKLMISCNAKAAGVDTGATNNLRQQYFVSGEYAN</sequence>
<reference evidence="2" key="1">
    <citation type="submission" date="2019-10" db="EMBL/GenBank/DDBJ databases">
        <authorList>
            <person name="Zhang R."/>
            <person name="Pan Y."/>
            <person name="Wang J."/>
            <person name="Ma R."/>
            <person name="Yu S."/>
        </authorList>
    </citation>
    <scope>NUCLEOTIDE SEQUENCE</scope>
    <source>
        <strain evidence="2">LA-IB0</strain>
        <tissue evidence="2">Leaf</tissue>
    </source>
</reference>
<evidence type="ECO:0000313" key="3">
    <source>
        <dbReference type="Proteomes" id="UP000826271"/>
    </source>
</evidence>
<keyword evidence="3" id="KW-1185">Reference proteome</keyword>
<dbReference type="Proteomes" id="UP000826271">
    <property type="component" value="Unassembled WGS sequence"/>
</dbReference>
<gene>
    <name evidence="2" type="ORF">BUALT_Bualt01G0023000</name>
</gene>
<protein>
    <submittedName>
        <fullName evidence="2">Uncharacterized protein</fullName>
    </submittedName>
</protein>
<dbReference type="PANTHER" id="PTHR33670">
    <property type="entry name" value="SPLICING FACTOR, PROLINE- AND GLUTAMINE-RICH-LIKE"/>
    <property type="match status" value="1"/>
</dbReference>
<proteinExistence type="predicted"/>
<evidence type="ECO:0000313" key="2">
    <source>
        <dbReference type="EMBL" id="KAG8389863.1"/>
    </source>
</evidence>
<feature type="compositionally biased region" description="Pro residues" evidence="1">
    <location>
        <begin position="1"/>
        <end position="23"/>
    </location>
</feature>
<feature type="compositionally biased region" description="Basic residues" evidence="1">
    <location>
        <begin position="55"/>
        <end position="68"/>
    </location>
</feature>
<dbReference type="PANTHER" id="PTHR33670:SF14">
    <property type="entry name" value="T20H2.15 PROTEIN"/>
    <property type="match status" value="1"/>
</dbReference>
<comment type="caution">
    <text evidence="2">The sequence shown here is derived from an EMBL/GenBank/DDBJ whole genome shotgun (WGS) entry which is preliminary data.</text>
</comment>
<feature type="region of interest" description="Disordered" evidence="1">
    <location>
        <begin position="1"/>
        <end position="73"/>
    </location>
</feature>
<accession>A0AAV6Y623</accession>
<organism evidence="2 3">
    <name type="scientific">Buddleja alternifolia</name>
    <dbReference type="NCBI Taxonomy" id="168488"/>
    <lineage>
        <taxon>Eukaryota</taxon>
        <taxon>Viridiplantae</taxon>
        <taxon>Streptophyta</taxon>
        <taxon>Embryophyta</taxon>
        <taxon>Tracheophyta</taxon>
        <taxon>Spermatophyta</taxon>
        <taxon>Magnoliopsida</taxon>
        <taxon>eudicotyledons</taxon>
        <taxon>Gunneridae</taxon>
        <taxon>Pentapetalae</taxon>
        <taxon>asterids</taxon>
        <taxon>lamiids</taxon>
        <taxon>Lamiales</taxon>
        <taxon>Scrophulariaceae</taxon>
        <taxon>Buddlejeae</taxon>
        <taxon>Buddleja</taxon>
    </lineage>
</organism>
<dbReference type="EMBL" id="WHWC01000001">
    <property type="protein sequence ID" value="KAG8389863.1"/>
    <property type="molecule type" value="Genomic_DNA"/>
</dbReference>